<reference evidence="2 3" key="1">
    <citation type="submission" date="2016-04" db="EMBL/GenBank/DDBJ databases">
        <title>A degradative enzymes factory behind the ericoid mycorrhizal symbiosis.</title>
        <authorList>
            <consortium name="DOE Joint Genome Institute"/>
            <person name="Martino E."/>
            <person name="Morin E."/>
            <person name="Grelet G."/>
            <person name="Kuo A."/>
            <person name="Kohler A."/>
            <person name="Daghino S."/>
            <person name="Barry K."/>
            <person name="Choi C."/>
            <person name="Cichocki N."/>
            <person name="Clum A."/>
            <person name="Copeland A."/>
            <person name="Hainaut M."/>
            <person name="Haridas S."/>
            <person name="Labutti K."/>
            <person name="Lindquist E."/>
            <person name="Lipzen A."/>
            <person name="Khouja H.-R."/>
            <person name="Murat C."/>
            <person name="Ohm R."/>
            <person name="Olson A."/>
            <person name="Spatafora J."/>
            <person name="Veneault-Fourrey C."/>
            <person name="Henrissat B."/>
            <person name="Grigoriev I."/>
            <person name="Martin F."/>
            <person name="Perotto S."/>
        </authorList>
    </citation>
    <scope>NUCLEOTIDE SEQUENCE [LARGE SCALE GENOMIC DNA]</scope>
    <source>
        <strain evidence="2 3">E</strain>
    </source>
</reference>
<protein>
    <submittedName>
        <fullName evidence="2">Uncharacterized protein</fullName>
    </submittedName>
</protein>
<dbReference type="GeneID" id="36580641"/>
<dbReference type="Proteomes" id="UP000235371">
    <property type="component" value="Unassembled WGS sequence"/>
</dbReference>
<evidence type="ECO:0000313" key="3">
    <source>
        <dbReference type="Proteomes" id="UP000235371"/>
    </source>
</evidence>
<accession>A0A2J6T9C3</accession>
<sequence length="162" mass="17953">MGKISLTREIGGRSSRPRWRVLASSLRRADSHPRAQMLKGDSSVRQPLTRENESKKKRCKKSMSSRNTGRQSDMDATTETCGGTANQGAQYPTDLIVARLPRVAEALTLLPRAHCGVLMVSWALLGRWYPRPYQNGFPVSFSSTSLPQAPIHPMFKGPCPES</sequence>
<name>A0A2J6T9C3_9HELO</name>
<keyword evidence="3" id="KW-1185">Reference proteome</keyword>
<organism evidence="2 3">
    <name type="scientific">Hyaloscypha bicolor E</name>
    <dbReference type="NCBI Taxonomy" id="1095630"/>
    <lineage>
        <taxon>Eukaryota</taxon>
        <taxon>Fungi</taxon>
        <taxon>Dikarya</taxon>
        <taxon>Ascomycota</taxon>
        <taxon>Pezizomycotina</taxon>
        <taxon>Leotiomycetes</taxon>
        <taxon>Helotiales</taxon>
        <taxon>Hyaloscyphaceae</taxon>
        <taxon>Hyaloscypha</taxon>
        <taxon>Hyaloscypha bicolor</taxon>
    </lineage>
</organism>
<feature type="region of interest" description="Disordered" evidence="1">
    <location>
        <begin position="25"/>
        <end position="88"/>
    </location>
</feature>
<gene>
    <name evidence="2" type="ORF">K444DRAFT_405961</name>
</gene>
<evidence type="ECO:0000256" key="1">
    <source>
        <dbReference type="SAM" id="MobiDB-lite"/>
    </source>
</evidence>
<dbReference type="InParanoid" id="A0A2J6T9C3"/>
<dbReference type="EMBL" id="KZ613813">
    <property type="protein sequence ID" value="PMD59553.1"/>
    <property type="molecule type" value="Genomic_DNA"/>
</dbReference>
<dbReference type="RefSeq" id="XP_024736457.1">
    <property type="nucleotide sequence ID" value="XM_024872561.1"/>
</dbReference>
<feature type="compositionally biased region" description="Polar residues" evidence="1">
    <location>
        <begin position="67"/>
        <end position="88"/>
    </location>
</feature>
<proteinExistence type="predicted"/>
<evidence type="ECO:0000313" key="2">
    <source>
        <dbReference type="EMBL" id="PMD59553.1"/>
    </source>
</evidence>
<dbReference type="AlphaFoldDB" id="A0A2J6T9C3"/>